<feature type="region of interest" description="Disordered" evidence="8">
    <location>
        <begin position="1"/>
        <end position="27"/>
    </location>
</feature>
<feature type="domain" description="RPA43 OB" evidence="9">
    <location>
        <begin position="133"/>
        <end position="250"/>
    </location>
</feature>
<protein>
    <recommendedName>
        <fullName evidence="7">DNA-directed RNA polymerase subunit</fullName>
    </recommendedName>
</protein>
<accession>A0A8B9KUT1</accession>
<keyword evidence="5 7" id="KW-0804">Transcription</keyword>
<organism evidence="11 12">
    <name type="scientific">Astyanax mexicanus</name>
    <name type="common">Blind cave fish</name>
    <name type="synonym">Astyanax fasciatus mexicanus</name>
    <dbReference type="NCBI Taxonomy" id="7994"/>
    <lineage>
        <taxon>Eukaryota</taxon>
        <taxon>Metazoa</taxon>
        <taxon>Chordata</taxon>
        <taxon>Craniata</taxon>
        <taxon>Vertebrata</taxon>
        <taxon>Euteleostomi</taxon>
        <taxon>Actinopterygii</taxon>
        <taxon>Neopterygii</taxon>
        <taxon>Teleostei</taxon>
        <taxon>Ostariophysi</taxon>
        <taxon>Characiformes</taxon>
        <taxon>Characoidei</taxon>
        <taxon>Acestrorhamphidae</taxon>
        <taxon>Acestrorhamphinae</taxon>
        <taxon>Astyanax</taxon>
    </lineage>
</organism>
<dbReference type="Gene3D" id="3.30.1490.120">
    <property type="entry name" value="RNA polymerase Rpb7-like, N-terminal domain"/>
    <property type="match status" value="1"/>
</dbReference>
<feature type="compositionally biased region" description="Basic and acidic residues" evidence="8">
    <location>
        <begin position="1"/>
        <end position="13"/>
    </location>
</feature>
<evidence type="ECO:0000256" key="6">
    <source>
        <dbReference type="ARBA" id="ARBA00023242"/>
    </source>
</evidence>
<evidence type="ECO:0000313" key="12">
    <source>
        <dbReference type="Proteomes" id="UP000694621"/>
    </source>
</evidence>
<dbReference type="Pfam" id="PF17875">
    <property type="entry name" value="RPA43_OB"/>
    <property type="match status" value="1"/>
</dbReference>
<evidence type="ECO:0000256" key="2">
    <source>
        <dbReference type="ARBA" id="ARBA00005930"/>
    </source>
</evidence>
<dbReference type="CDD" id="cd04328">
    <property type="entry name" value="RNAP_I_Rpa43_N"/>
    <property type="match status" value="1"/>
</dbReference>
<dbReference type="InterPro" id="IPR045113">
    <property type="entry name" value="Rpb7-like"/>
</dbReference>
<comment type="similarity">
    <text evidence="2">Belongs to the eukaryotic RPA43 RNA polymerase subunit family.</text>
</comment>
<feature type="compositionally biased region" description="Basic residues" evidence="8">
    <location>
        <begin position="253"/>
        <end position="262"/>
    </location>
</feature>
<evidence type="ECO:0000256" key="8">
    <source>
        <dbReference type="SAM" id="MobiDB-lite"/>
    </source>
</evidence>
<feature type="region of interest" description="Disordered" evidence="8">
    <location>
        <begin position="217"/>
        <end position="370"/>
    </location>
</feature>
<dbReference type="Ensembl" id="ENSAMXT00005044766.1">
    <property type="protein sequence ID" value="ENSAMXP00005041123.1"/>
    <property type="gene ID" value="ENSAMXG00005019249.1"/>
</dbReference>
<comment type="subcellular location">
    <subcellularLocation>
        <location evidence="1">Nucleus</location>
        <location evidence="1">Nucleolus</location>
    </subcellularLocation>
</comment>
<keyword evidence="3 7" id="KW-0240">DNA-directed RNA polymerase</keyword>
<dbReference type="EMBL" id="JAICCE010000003">
    <property type="protein sequence ID" value="KAG9278957.1"/>
    <property type="molecule type" value="Genomic_DNA"/>
</dbReference>
<dbReference type="Proteomes" id="UP000694621">
    <property type="component" value="Unplaced"/>
</dbReference>
<gene>
    <name evidence="11" type="primary">polr1f</name>
    <name evidence="10" type="synonym">TWISTNB</name>
    <name evidence="10" type="ORF">AMEX_G4417</name>
</gene>
<dbReference type="GeneID" id="103038433"/>
<dbReference type="InterPro" id="IPR036898">
    <property type="entry name" value="RNA_pol_Rpb7-like_N_sf"/>
</dbReference>
<evidence type="ECO:0000313" key="10">
    <source>
        <dbReference type="EMBL" id="KAG9278957.1"/>
    </source>
</evidence>
<dbReference type="GO" id="GO:0006352">
    <property type="term" value="P:DNA-templated transcription initiation"/>
    <property type="evidence" value="ECO:0007669"/>
    <property type="project" value="UniProtKB-UniRule"/>
</dbReference>
<evidence type="ECO:0000259" key="9">
    <source>
        <dbReference type="Pfam" id="PF17875"/>
    </source>
</evidence>
<dbReference type="Gene3D" id="2.40.50.1060">
    <property type="match status" value="1"/>
</dbReference>
<dbReference type="OrthoDB" id="10250504at2759"/>
<dbReference type="GO" id="GO:0006362">
    <property type="term" value="P:transcription elongation by RNA polymerase I"/>
    <property type="evidence" value="ECO:0007669"/>
    <property type="project" value="TreeGrafter"/>
</dbReference>
<proteinExistence type="inferred from homology"/>
<dbReference type="AlphaFoldDB" id="A0A8B9KUT1"/>
<dbReference type="InterPro" id="IPR041901">
    <property type="entry name" value="RNAP_I_Rpa43_N"/>
</dbReference>
<evidence type="ECO:0000256" key="4">
    <source>
        <dbReference type="ARBA" id="ARBA00022553"/>
    </source>
</evidence>
<evidence type="ECO:0000313" key="13">
    <source>
        <dbReference type="Proteomes" id="UP000752171"/>
    </source>
</evidence>
<dbReference type="OMA" id="LWEEEPK"/>
<evidence type="ECO:0000256" key="7">
    <source>
        <dbReference type="RuleBase" id="RU369086"/>
    </source>
</evidence>
<feature type="compositionally biased region" description="Polar residues" evidence="8">
    <location>
        <begin position="325"/>
        <end position="338"/>
    </location>
</feature>
<dbReference type="Proteomes" id="UP000752171">
    <property type="component" value="Unassembled WGS sequence"/>
</dbReference>
<dbReference type="PANTHER" id="PTHR12709">
    <property type="entry name" value="DNA-DIRECTED RNA POLYMERASE II, III"/>
    <property type="match status" value="1"/>
</dbReference>
<name>A0A8B9KUT1_ASTMX</name>
<keyword evidence="4" id="KW-0597">Phosphoprotein</keyword>
<dbReference type="PANTHER" id="PTHR12709:SF5">
    <property type="entry name" value="DNA-DIRECTED RNA POLYMERASE I SUBUNIT RPA43"/>
    <property type="match status" value="1"/>
</dbReference>
<reference evidence="10 13" key="1">
    <citation type="submission" date="2021-07" db="EMBL/GenBank/DDBJ databases">
        <authorList>
            <person name="Imarazene B."/>
            <person name="Zahm M."/>
            <person name="Klopp C."/>
            <person name="Cabau C."/>
            <person name="Beille S."/>
            <person name="Jouanno E."/>
            <person name="Castinel A."/>
            <person name="Lluch J."/>
            <person name="Gil L."/>
            <person name="Kuchtly C."/>
            <person name="Lopez Roques C."/>
            <person name="Donnadieu C."/>
            <person name="Parrinello H."/>
            <person name="Journot L."/>
            <person name="Du K."/>
            <person name="Schartl M."/>
            <person name="Retaux S."/>
            <person name="Guiguen Y."/>
        </authorList>
    </citation>
    <scope>NUCLEOTIDE SEQUENCE [LARGE SCALE GENOMIC DNA]</scope>
    <source>
        <strain evidence="10">Pach_M1</strain>
        <tissue evidence="10">Testis</tissue>
    </source>
</reference>
<reference evidence="11" key="2">
    <citation type="submission" date="2025-05" db="UniProtKB">
        <authorList>
            <consortium name="Ensembl"/>
        </authorList>
    </citation>
    <scope>IDENTIFICATION</scope>
</reference>
<feature type="compositionally biased region" description="Basic residues" evidence="8">
    <location>
        <begin position="306"/>
        <end position="316"/>
    </location>
</feature>
<keyword evidence="6 7" id="KW-0539">Nucleus</keyword>
<evidence type="ECO:0000256" key="1">
    <source>
        <dbReference type="ARBA" id="ARBA00004604"/>
    </source>
</evidence>
<evidence type="ECO:0000256" key="5">
    <source>
        <dbReference type="ARBA" id="ARBA00023163"/>
    </source>
</evidence>
<feature type="compositionally biased region" description="Basic and acidic residues" evidence="8">
    <location>
        <begin position="349"/>
        <end position="359"/>
    </location>
</feature>
<evidence type="ECO:0000313" key="11">
    <source>
        <dbReference type="Ensembl" id="ENSAMXP00005041123.1"/>
    </source>
</evidence>
<feature type="compositionally biased region" description="Low complexity" evidence="8">
    <location>
        <begin position="17"/>
        <end position="27"/>
    </location>
</feature>
<dbReference type="GO" id="GO:0005736">
    <property type="term" value="C:RNA polymerase I complex"/>
    <property type="evidence" value="ECO:0007669"/>
    <property type="project" value="TreeGrafter"/>
</dbReference>
<comment type="function">
    <text evidence="7">DNA-dependent RNA polymerase which catalyzes the transcription of DNA into RNA using the four ribonucleoside triphosphates as substrates.</text>
</comment>
<feature type="compositionally biased region" description="Basic and acidic residues" evidence="8">
    <location>
        <begin position="292"/>
        <end position="305"/>
    </location>
</feature>
<sequence length="370" mass="40836">MANSKKLDEDRNQVSEPAGGSAALSPAAGRDAPVSASLLPSFAAACALVQAPYSCLVLESHRRHVVLPPAFIKRKKTGIQEELNSELLKYSSSLIGVPLAYDHIKIVGQHGDIFDDQGFIHLNIEASFVVFKPKKGDKLVGVINKMAVGHVGCLVHGCFNACVMKPHLLTPEQWRDSGFKVGDHLEFEVFQLDADVAGVLLIRGRLEKYRVNELVAAVSSTETEEQRTTEEAAAEPESAPIDEGTEDMDSSKPKKKKKKKKNKELDSETMEDNGNQVAEMETLDFNSNGIKVKPDSDGPSQEKEKEKKKKKKKKDKRHEADEEMPSNTELLNSDSSGYLSDKSKRKRKAQESEGLHEDSSMPSVKKKKIK</sequence>
<dbReference type="FunFam" id="3.30.1490.120:FF:000003">
    <property type="entry name" value="DNA-directed RNA polymerase I subunit RPA43"/>
    <property type="match status" value="1"/>
</dbReference>
<evidence type="ECO:0000256" key="3">
    <source>
        <dbReference type="ARBA" id="ARBA00022478"/>
    </source>
</evidence>
<dbReference type="KEGG" id="amex:103038433"/>
<dbReference type="CTD" id="221830"/>
<dbReference type="InterPro" id="IPR041178">
    <property type="entry name" value="RPA43_OB"/>
</dbReference>